<comment type="caution">
    <text evidence="2">The sequence shown here is derived from an EMBL/GenBank/DDBJ whole genome shotgun (WGS) entry which is preliminary data.</text>
</comment>
<sequence>MEVLVTRAQKSKNQRQLHFLVQAAHVVRQHLPSASIPRFFTASVSTSITVALECREIQSQVSPYKMAVSGRMLSVLFVLLVVFLNVDRTSALARNSIIPASAPAPEPTSGAGAIVPGLLVPVLIALASFLVGRQ</sequence>
<keyword evidence="1" id="KW-0812">Transmembrane</keyword>
<evidence type="ECO:0000313" key="2">
    <source>
        <dbReference type="EMBL" id="KAL3687187.1"/>
    </source>
</evidence>
<proteinExistence type="predicted"/>
<feature type="transmembrane region" description="Helical" evidence="1">
    <location>
        <begin position="113"/>
        <end position="132"/>
    </location>
</feature>
<keyword evidence="3" id="KW-1185">Reference proteome</keyword>
<organism evidence="2 3">
    <name type="scientific">Riccia sorocarpa</name>
    <dbReference type="NCBI Taxonomy" id="122646"/>
    <lineage>
        <taxon>Eukaryota</taxon>
        <taxon>Viridiplantae</taxon>
        <taxon>Streptophyta</taxon>
        <taxon>Embryophyta</taxon>
        <taxon>Marchantiophyta</taxon>
        <taxon>Marchantiopsida</taxon>
        <taxon>Marchantiidae</taxon>
        <taxon>Marchantiales</taxon>
        <taxon>Ricciaceae</taxon>
        <taxon>Riccia</taxon>
    </lineage>
</organism>
<protein>
    <submittedName>
        <fullName evidence="2">Uncharacterized protein</fullName>
    </submittedName>
</protein>
<keyword evidence="1" id="KW-1133">Transmembrane helix</keyword>
<keyword evidence="1" id="KW-0472">Membrane</keyword>
<evidence type="ECO:0000256" key="1">
    <source>
        <dbReference type="SAM" id="Phobius"/>
    </source>
</evidence>
<accession>A0ABD3H9C3</accession>
<dbReference type="Proteomes" id="UP001633002">
    <property type="component" value="Unassembled WGS sequence"/>
</dbReference>
<dbReference type="EMBL" id="JBJQOH010000004">
    <property type="protein sequence ID" value="KAL3687187.1"/>
    <property type="molecule type" value="Genomic_DNA"/>
</dbReference>
<evidence type="ECO:0000313" key="3">
    <source>
        <dbReference type="Proteomes" id="UP001633002"/>
    </source>
</evidence>
<dbReference type="AlphaFoldDB" id="A0ABD3H9C3"/>
<name>A0ABD3H9C3_9MARC</name>
<feature type="transmembrane region" description="Helical" evidence="1">
    <location>
        <begin position="68"/>
        <end position="86"/>
    </location>
</feature>
<gene>
    <name evidence="2" type="ORF">R1sor_013496</name>
</gene>
<reference evidence="2 3" key="1">
    <citation type="submission" date="2024-09" db="EMBL/GenBank/DDBJ databases">
        <title>Chromosome-scale assembly of Riccia sorocarpa.</title>
        <authorList>
            <person name="Paukszto L."/>
        </authorList>
    </citation>
    <scope>NUCLEOTIDE SEQUENCE [LARGE SCALE GENOMIC DNA]</scope>
    <source>
        <strain evidence="2">LP-2024</strain>
        <tissue evidence="2">Aerial parts of the thallus</tissue>
    </source>
</reference>